<feature type="compositionally biased region" description="Polar residues" evidence="1">
    <location>
        <begin position="10"/>
        <end position="27"/>
    </location>
</feature>
<dbReference type="EMBL" id="JAAIUW010000013">
    <property type="protein sequence ID" value="KAF7801823.1"/>
    <property type="molecule type" value="Genomic_DNA"/>
</dbReference>
<name>A0A834SGI5_9FABA</name>
<sequence>MAKRHRATKRGSSSQAPPPYSQTSNDPGSDVHSAPISIEWVQYFYALPAIRDCFYKEILSREEPPQEAIARALCFVHLRDMVLDTTTEQCYVFPHLITAYCEHYVLSINCDVTIPMSTYTIRNPAGTCNPQDQQSLAQPTPQHAAF</sequence>
<evidence type="ECO:0000313" key="2">
    <source>
        <dbReference type="EMBL" id="KAF7801823.1"/>
    </source>
</evidence>
<keyword evidence="3" id="KW-1185">Reference proteome</keyword>
<organism evidence="2 3">
    <name type="scientific">Senna tora</name>
    <dbReference type="NCBI Taxonomy" id="362788"/>
    <lineage>
        <taxon>Eukaryota</taxon>
        <taxon>Viridiplantae</taxon>
        <taxon>Streptophyta</taxon>
        <taxon>Embryophyta</taxon>
        <taxon>Tracheophyta</taxon>
        <taxon>Spermatophyta</taxon>
        <taxon>Magnoliopsida</taxon>
        <taxon>eudicotyledons</taxon>
        <taxon>Gunneridae</taxon>
        <taxon>Pentapetalae</taxon>
        <taxon>rosids</taxon>
        <taxon>fabids</taxon>
        <taxon>Fabales</taxon>
        <taxon>Fabaceae</taxon>
        <taxon>Caesalpinioideae</taxon>
        <taxon>Cassia clade</taxon>
        <taxon>Senna</taxon>
    </lineage>
</organism>
<accession>A0A834SGI5</accession>
<evidence type="ECO:0000256" key="1">
    <source>
        <dbReference type="SAM" id="MobiDB-lite"/>
    </source>
</evidence>
<dbReference type="AlphaFoldDB" id="A0A834SGI5"/>
<reference evidence="2" key="1">
    <citation type="submission" date="2020-09" db="EMBL/GenBank/DDBJ databases">
        <title>Genome-Enabled Discovery of Anthraquinone Biosynthesis in Senna tora.</title>
        <authorList>
            <person name="Kang S.-H."/>
            <person name="Pandey R.P."/>
            <person name="Lee C.-M."/>
            <person name="Sim J.-S."/>
            <person name="Jeong J.-T."/>
            <person name="Choi B.-S."/>
            <person name="Jung M."/>
            <person name="Ginzburg D."/>
            <person name="Zhao K."/>
            <person name="Won S.Y."/>
            <person name="Oh T.-J."/>
            <person name="Yu Y."/>
            <person name="Kim N.-H."/>
            <person name="Lee O.R."/>
            <person name="Lee T.-H."/>
            <person name="Bashyal P."/>
            <person name="Kim T.-S."/>
            <person name="Lee W.-H."/>
            <person name="Kawkins C."/>
            <person name="Kim C.-K."/>
            <person name="Kim J.S."/>
            <person name="Ahn B.O."/>
            <person name="Rhee S.Y."/>
            <person name="Sohng J.K."/>
        </authorList>
    </citation>
    <scope>NUCLEOTIDE SEQUENCE</scope>
    <source>
        <tissue evidence="2">Leaf</tissue>
    </source>
</reference>
<evidence type="ECO:0000313" key="3">
    <source>
        <dbReference type="Proteomes" id="UP000634136"/>
    </source>
</evidence>
<comment type="caution">
    <text evidence="2">The sequence shown here is derived from an EMBL/GenBank/DDBJ whole genome shotgun (WGS) entry which is preliminary data.</text>
</comment>
<protein>
    <submittedName>
        <fullName evidence="2">Uncharacterized protein</fullName>
    </submittedName>
</protein>
<proteinExistence type="predicted"/>
<gene>
    <name evidence="2" type="ORF">G2W53_040934</name>
</gene>
<dbReference type="Proteomes" id="UP000634136">
    <property type="component" value="Unassembled WGS sequence"/>
</dbReference>
<feature type="region of interest" description="Disordered" evidence="1">
    <location>
        <begin position="1"/>
        <end position="30"/>
    </location>
</feature>